<feature type="active site" description="Phosphoserine intermediate" evidence="1">
    <location>
        <position position="70"/>
    </location>
</feature>
<dbReference type="AlphaFoldDB" id="A0A2C9CP83"/>
<gene>
    <name evidence="3" type="ORF">SAMN06273572_101999</name>
</gene>
<evidence type="ECO:0000313" key="3">
    <source>
        <dbReference type="EMBL" id="SOH93144.1"/>
    </source>
</evidence>
<keyword evidence="2" id="KW-0732">Signal</keyword>
<reference evidence="4" key="1">
    <citation type="submission" date="2017-09" db="EMBL/GenBank/DDBJ databases">
        <authorList>
            <person name="Varghese N."/>
            <person name="Submissions S."/>
        </authorList>
    </citation>
    <scope>NUCLEOTIDE SEQUENCE [LARGE SCALE GENOMIC DNA]</scope>
    <source>
        <strain evidence="4">C7</strain>
    </source>
</reference>
<evidence type="ECO:0000313" key="4">
    <source>
        <dbReference type="Proteomes" id="UP000220034"/>
    </source>
</evidence>
<dbReference type="InterPro" id="IPR001952">
    <property type="entry name" value="Alkaline_phosphatase"/>
</dbReference>
<evidence type="ECO:0000256" key="1">
    <source>
        <dbReference type="PIRSR" id="PIRSR601952-1"/>
    </source>
</evidence>
<dbReference type="Gene3D" id="3.40.720.10">
    <property type="entry name" value="Alkaline Phosphatase, subunit A"/>
    <property type="match status" value="1"/>
</dbReference>
<dbReference type="InterPro" id="IPR017850">
    <property type="entry name" value="Alkaline_phosphatase_core_sf"/>
</dbReference>
<proteinExistence type="predicted"/>
<feature type="signal peptide" evidence="2">
    <location>
        <begin position="1"/>
        <end position="20"/>
    </location>
</feature>
<feature type="chain" id="PRO_5012067323" evidence="2">
    <location>
        <begin position="21"/>
        <end position="130"/>
    </location>
</feature>
<dbReference type="SUPFAM" id="SSF53649">
    <property type="entry name" value="Alkaline phosphatase-like"/>
    <property type="match status" value="1"/>
</dbReference>
<dbReference type="EMBL" id="OCTN01000001">
    <property type="protein sequence ID" value="SOH93144.1"/>
    <property type="molecule type" value="Genomic_DNA"/>
</dbReference>
<evidence type="ECO:0000256" key="2">
    <source>
        <dbReference type="SAM" id="SignalP"/>
    </source>
</evidence>
<dbReference type="Pfam" id="PF00245">
    <property type="entry name" value="Alk_phosphatase"/>
    <property type="match status" value="1"/>
</dbReference>
<organism evidence="3 4">
    <name type="scientific">Pontivivens marinum</name>
    <dbReference type="NCBI Taxonomy" id="1690039"/>
    <lineage>
        <taxon>Bacteria</taxon>
        <taxon>Pseudomonadati</taxon>
        <taxon>Pseudomonadota</taxon>
        <taxon>Alphaproteobacteria</taxon>
        <taxon>Rhodobacterales</taxon>
        <taxon>Paracoccaceae</taxon>
        <taxon>Pontivivens</taxon>
    </lineage>
</organism>
<accession>A0A2C9CP83</accession>
<name>A0A2C9CP83_9RHOB</name>
<dbReference type="Proteomes" id="UP000220034">
    <property type="component" value="Unassembled WGS sequence"/>
</dbReference>
<dbReference type="GO" id="GO:0016791">
    <property type="term" value="F:phosphatase activity"/>
    <property type="evidence" value="ECO:0007669"/>
    <property type="project" value="InterPro"/>
</dbReference>
<protein>
    <submittedName>
        <fullName evidence="3">Alkaline phosphatase</fullName>
    </submittedName>
</protein>
<keyword evidence="4" id="KW-1185">Reference proteome</keyword>
<sequence>MRALVSFMLSAAMLTTGVSAQDAPVQVAQPIEGRTLNVILMVAEHVSPYEAVPNLALVKTYNINAQTPDSAPTAGAMNTGVEQRLNLINLGENAVHDDCSTQTDITTQLIAPMHTCTIDFAMSVSFRRYG</sequence>
<dbReference type="RefSeq" id="WP_245851381.1">
    <property type="nucleotide sequence ID" value="NZ_OCTN01000001.1"/>
</dbReference>